<gene>
    <name evidence="1" type="ORF">SDC9_186698</name>
</gene>
<protein>
    <submittedName>
        <fullName evidence="1">Uncharacterized protein</fullName>
    </submittedName>
</protein>
<accession>A0A645HK88</accession>
<organism evidence="1">
    <name type="scientific">bioreactor metagenome</name>
    <dbReference type="NCBI Taxonomy" id="1076179"/>
    <lineage>
        <taxon>unclassified sequences</taxon>
        <taxon>metagenomes</taxon>
        <taxon>ecological metagenomes</taxon>
    </lineage>
</organism>
<evidence type="ECO:0000313" key="1">
    <source>
        <dbReference type="EMBL" id="MPN39170.1"/>
    </source>
</evidence>
<reference evidence="1" key="1">
    <citation type="submission" date="2019-08" db="EMBL/GenBank/DDBJ databases">
        <authorList>
            <person name="Kucharzyk K."/>
            <person name="Murdoch R.W."/>
            <person name="Higgins S."/>
            <person name="Loffler F."/>
        </authorList>
    </citation>
    <scope>NUCLEOTIDE SEQUENCE</scope>
</reference>
<comment type="caution">
    <text evidence="1">The sequence shown here is derived from an EMBL/GenBank/DDBJ whole genome shotgun (WGS) entry which is preliminary data.</text>
</comment>
<dbReference type="AlphaFoldDB" id="A0A645HK88"/>
<name>A0A645HK88_9ZZZZ</name>
<proteinExistence type="predicted"/>
<sequence>MRHPLVGQKAGQLHSADAWDFALKHIGVQDILRGCGVLAVELVIVTGPECYKVIRLTFLERIVRIIIFCGQLRQRRGCGFCRGLRLLCRVDQFCISFAEHMLLHSLRKARCFRKGPV</sequence>
<dbReference type="EMBL" id="VSSQ01094818">
    <property type="protein sequence ID" value="MPN39170.1"/>
    <property type="molecule type" value="Genomic_DNA"/>
</dbReference>